<keyword evidence="3 4" id="KW-0862">Zinc</keyword>
<dbReference type="GO" id="GO:0033621">
    <property type="term" value="P:nuclear mRNA surveillance of meiosis-specific transcripts"/>
    <property type="evidence" value="ECO:0007669"/>
    <property type="project" value="EnsemblFungi"/>
</dbReference>
<dbReference type="Gene3D" id="4.10.1000.10">
    <property type="entry name" value="Zinc finger, CCCH-type"/>
    <property type="match status" value="1"/>
</dbReference>
<dbReference type="PANTHER" id="PTHR46156">
    <property type="entry name" value="CCCH ZINGC FINGER"/>
    <property type="match status" value="1"/>
</dbReference>
<feature type="region of interest" description="Disordered" evidence="5">
    <location>
        <begin position="337"/>
        <end position="365"/>
    </location>
</feature>
<feature type="zinc finger region" description="C3H1-type" evidence="4">
    <location>
        <begin position="256"/>
        <end position="282"/>
    </location>
</feature>
<evidence type="ECO:0000313" key="7">
    <source>
        <dbReference type="EMBL" id="EPY49417.1"/>
    </source>
</evidence>
<evidence type="ECO:0000313" key="8">
    <source>
        <dbReference type="Proteomes" id="UP000015464"/>
    </source>
</evidence>
<dbReference type="SMART" id="SM00356">
    <property type="entry name" value="ZnF_C3H1"/>
    <property type="match status" value="5"/>
</dbReference>
<dbReference type="GeneID" id="25038546"/>
<evidence type="ECO:0000256" key="1">
    <source>
        <dbReference type="ARBA" id="ARBA00022723"/>
    </source>
</evidence>
<protein>
    <submittedName>
        <fullName evidence="7">ZC3H3 protein</fullName>
    </submittedName>
</protein>
<feature type="zinc finger region" description="C3H1-type" evidence="4">
    <location>
        <begin position="233"/>
        <end position="255"/>
    </location>
</feature>
<feature type="domain" description="C3H1-type" evidence="6">
    <location>
        <begin position="233"/>
        <end position="255"/>
    </location>
</feature>
<dbReference type="Pfam" id="PF00642">
    <property type="entry name" value="zf-CCCH"/>
    <property type="match status" value="1"/>
</dbReference>
<dbReference type="InterPro" id="IPR000571">
    <property type="entry name" value="Znf_CCCH"/>
</dbReference>
<feature type="domain" description="C3H1-type" evidence="6">
    <location>
        <begin position="256"/>
        <end position="282"/>
    </location>
</feature>
<accession>S9WXK9</accession>
<dbReference type="OMA" id="CKRFTST"/>
<feature type="compositionally biased region" description="Polar residues" evidence="5">
    <location>
        <begin position="348"/>
        <end position="357"/>
    </location>
</feature>
<dbReference type="GO" id="GO:0016604">
    <property type="term" value="C:nuclear body"/>
    <property type="evidence" value="ECO:0007669"/>
    <property type="project" value="EnsemblFungi"/>
</dbReference>
<dbReference type="GO" id="GO:0008270">
    <property type="term" value="F:zinc ion binding"/>
    <property type="evidence" value="ECO:0007669"/>
    <property type="project" value="UniProtKB-KW"/>
</dbReference>
<dbReference type="GO" id="GO:0000785">
    <property type="term" value="C:chromatin"/>
    <property type="evidence" value="ECO:0007669"/>
    <property type="project" value="EnsemblFungi"/>
</dbReference>
<dbReference type="OrthoDB" id="410307at2759"/>
<dbReference type="GO" id="GO:1990477">
    <property type="term" value="C:MTREC complex"/>
    <property type="evidence" value="ECO:0007669"/>
    <property type="project" value="EnsemblFungi"/>
</dbReference>
<feature type="domain" description="C3H1-type" evidence="6">
    <location>
        <begin position="201"/>
        <end position="229"/>
    </location>
</feature>
<feature type="domain" description="C3H1-type" evidence="6">
    <location>
        <begin position="283"/>
        <end position="311"/>
    </location>
</feature>
<feature type="zinc finger region" description="C3H1-type" evidence="4">
    <location>
        <begin position="201"/>
        <end position="229"/>
    </location>
</feature>
<keyword evidence="8" id="KW-1185">Reference proteome</keyword>
<reference evidence="7 8" key="1">
    <citation type="journal article" date="2011" name="Science">
        <title>Comparative functional genomics of the fission yeasts.</title>
        <authorList>
            <person name="Rhind N."/>
            <person name="Chen Z."/>
            <person name="Yassour M."/>
            <person name="Thompson D.A."/>
            <person name="Haas B.J."/>
            <person name="Habib N."/>
            <person name="Wapinski I."/>
            <person name="Roy S."/>
            <person name="Lin M.F."/>
            <person name="Heiman D.I."/>
            <person name="Young S.K."/>
            <person name="Furuya K."/>
            <person name="Guo Y."/>
            <person name="Pidoux A."/>
            <person name="Chen H.M."/>
            <person name="Robbertse B."/>
            <person name="Goldberg J.M."/>
            <person name="Aoki K."/>
            <person name="Bayne E.H."/>
            <person name="Berlin A.M."/>
            <person name="Desjardins C.A."/>
            <person name="Dobbs E."/>
            <person name="Dukaj L."/>
            <person name="Fan L."/>
            <person name="FitzGerald M.G."/>
            <person name="French C."/>
            <person name="Gujja S."/>
            <person name="Hansen K."/>
            <person name="Keifenheim D."/>
            <person name="Levin J.Z."/>
            <person name="Mosher R.A."/>
            <person name="Mueller C.A."/>
            <person name="Pfiffner J."/>
            <person name="Priest M."/>
            <person name="Russ C."/>
            <person name="Smialowska A."/>
            <person name="Swoboda P."/>
            <person name="Sykes S.M."/>
            <person name="Vaughn M."/>
            <person name="Vengrova S."/>
            <person name="Yoder R."/>
            <person name="Zeng Q."/>
            <person name="Allshire R."/>
            <person name="Baulcombe D."/>
            <person name="Birren B.W."/>
            <person name="Brown W."/>
            <person name="Ekwall K."/>
            <person name="Kellis M."/>
            <person name="Leatherwood J."/>
            <person name="Levin H."/>
            <person name="Margalit H."/>
            <person name="Martienssen R."/>
            <person name="Nieduszynski C.A."/>
            <person name="Spatafora J.W."/>
            <person name="Friedman N."/>
            <person name="Dalgaard J.Z."/>
            <person name="Baumann P."/>
            <person name="Niki H."/>
            <person name="Regev A."/>
            <person name="Nusbaum C."/>
        </authorList>
    </citation>
    <scope>NUCLEOTIDE SEQUENCE [LARGE SCALE GENOMIC DNA]</scope>
    <source>
        <strain evidence="8">OY26 / ATCC MYA-4695 / CBS 11777 / NBRC 106824 / NRRL Y48691</strain>
    </source>
</reference>
<evidence type="ECO:0000259" key="6">
    <source>
        <dbReference type="PROSITE" id="PS50103"/>
    </source>
</evidence>
<sequence>MDEQQLLQQIASLAGAINTYKNQQGVTNPPENQNTKWKAKKFPRAASRNQSLVVNPSTKVPRPSGASAPYSIPSTHHNIKNDENSITDTSQYVSKKDRHMQLIRKNIFELDLQARQASLESYREKIKNERRSRIQNYIQSTLQSGKKQLLSIDNRTYLADVSSTSVLEYVDEDPSPPKHLYWNNKAYIQTKKNIYKEVGNSPSSVYCRYYNSSGYCANGSSCMFVHDPTRRMICPKFLNEKCTKGDNCSLSHDLDTKRIPACYYFLQGKCNNVNCRYVHVHYSETAPICFEFAKYNYCERGTSCKEKHILQCGEFAINGSCANPQCRLYHGALEKSGDRKTADKQKDATNIANNNSGVDHKPADMNQSVDDNIDFISL</sequence>
<dbReference type="eggNOG" id="KOG1492">
    <property type="taxonomic scope" value="Eukaryota"/>
</dbReference>
<proteinExistence type="predicted"/>
<dbReference type="RefSeq" id="XP_013025763.1">
    <property type="nucleotide sequence ID" value="XM_013170309.1"/>
</dbReference>
<dbReference type="FunFam" id="4.10.1000.10:FF:000035">
    <property type="entry name" value="CCCH zinc finger protein, variant"/>
    <property type="match status" value="1"/>
</dbReference>
<evidence type="ECO:0000256" key="4">
    <source>
        <dbReference type="PROSITE-ProRule" id="PRU00723"/>
    </source>
</evidence>
<evidence type="ECO:0000256" key="5">
    <source>
        <dbReference type="SAM" id="MobiDB-lite"/>
    </source>
</evidence>
<gene>
    <name evidence="7" type="ORF">SPOG_04233</name>
</gene>
<dbReference type="PANTHER" id="PTHR46156:SF1">
    <property type="entry name" value="ZINC FINGER CCCH DOMAIN-CONTAINING PROTEIN 3"/>
    <property type="match status" value="1"/>
</dbReference>
<dbReference type="Proteomes" id="UP000015464">
    <property type="component" value="Unassembled WGS sequence"/>
</dbReference>
<dbReference type="STRING" id="653667.S9WXK9"/>
<feature type="compositionally biased region" description="Basic and acidic residues" evidence="5">
    <location>
        <begin position="337"/>
        <end position="347"/>
    </location>
</feature>
<feature type="zinc finger region" description="C3H1-type" evidence="4">
    <location>
        <begin position="283"/>
        <end position="311"/>
    </location>
</feature>
<name>S9WXK9_SCHCR</name>
<evidence type="ECO:0000256" key="3">
    <source>
        <dbReference type="ARBA" id="ARBA00022833"/>
    </source>
</evidence>
<evidence type="ECO:0000256" key="2">
    <source>
        <dbReference type="ARBA" id="ARBA00022771"/>
    </source>
</evidence>
<dbReference type="InterPro" id="IPR036855">
    <property type="entry name" value="Znf_CCCH_sf"/>
</dbReference>
<organism evidence="7 8">
    <name type="scientific">Schizosaccharomyces cryophilus (strain OY26 / ATCC MYA-4695 / CBS 11777 / NBRC 106824 / NRRL Y48691)</name>
    <name type="common">Fission yeast</name>
    <dbReference type="NCBI Taxonomy" id="653667"/>
    <lineage>
        <taxon>Eukaryota</taxon>
        <taxon>Fungi</taxon>
        <taxon>Dikarya</taxon>
        <taxon>Ascomycota</taxon>
        <taxon>Taphrinomycotina</taxon>
        <taxon>Schizosaccharomycetes</taxon>
        <taxon>Schizosaccharomycetales</taxon>
        <taxon>Schizosaccharomycetaceae</taxon>
        <taxon>Schizosaccharomyces</taxon>
    </lineage>
</organism>
<dbReference type="AlphaFoldDB" id="S9WXK9"/>
<dbReference type="SUPFAM" id="SSF90229">
    <property type="entry name" value="CCCH zinc finger"/>
    <property type="match status" value="2"/>
</dbReference>
<dbReference type="HOGENOM" id="CLU_048898_0_0_1"/>
<feature type="region of interest" description="Disordered" evidence="5">
    <location>
        <begin position="55"/>
        <end position="84"/>
    </location>
</feature>
<keyword evidence="1 4" id="KW-0479">Metal-binding</keyword>
<dbReference type="EMBL" id="KE546996">
    <property type="protein sequence ID" value="EPY49417.1"/>
    <property type="molecule type" value="Genomic_DNA"/>
</dbReference>
<keyword evidence="2 4" id="KW-0863">Zinc-finger</keyword>
<dbReference type="PROSITE" id="PS50103">
    <property type="entry name" value="ZF_C3H1"/>
    <property type="match status" value="4"/>
</dbReference>